<reference evidence="2" key="1">
    <citation type="submission" date="2019-03" db="EMBL/GenBank/DDBJ databases">
        <title>Weissella sp. 26KH-42 Genome sequencing.</title>
        <authorList>
            <person name="Heo J."/>
            <person name="Kim S.-J."/>
            <person name="Kim J.-S."/>
            <person name="Hong S.-B."/>
            <person name="Kwon S.-W."/>
        </authorList>
    </citation>
    <scope>NUCLEOTIDE SEQUENCE [LARGE SCALE GENOMIC DNA]</scope>
    <source>
        <strain evidence="2">26KH-42</strain>
    </source>
</reference>
<evidence type="ECO:0000313" key="1">
    <source>
        <dbReference type="EMBL" id="QBO35634.1"/>
    </source>
</evidence>
<dbReference type="Proteomes" id="UP000292886">
    <property type="component" value="Chromosome"/>
</dbReference>
<sequence>MNKDELRRLKGLSGEINDELDEATQHAQAFENMTNKLIEEVTRVASTSKTADKLIDDIDAQFEKVTGLSKCDIALLFTAVALQCVRQHVLTPLQNDKSLRLGDQEAAGAHNYDRSLRAKKMYYSSTEEIMANSVPFDTTIGSEKFGVNLGGGKYHRYRTLGHDPLLGWIFGTANIMTRTITTSSSGIVQSFHVEYGQFHNVKRDYLNSHAQTSLMIERGLINPLTSLKRDEYKRMACALYQEGHHLNSDINSHQSLPMPSTVMNPEFAEKLSNYGVDMANVVAVGKQAGMAFAINILIAMIHRLIGGDFSETDTKLYEVRTRKVITLSNLIASSSNAVYVAITKDASKLDMGGMLVTIAETFRNASFIAKVKEEYLSEQWASTVLDNHN</sequence>
<dbReference type="AlphaFoldDB" id="A0A4P6YSF4"/>
<protein>
    <submittedName>
        <fullName evidence="1">Uncharacterized protein</fullName>
    </submittedName>
</protein>
<proteinExistence type="predicted"/>
<dbReference type="RefSeq" id="WP_133362713.1">
    <property type="nucleotide sequence ID" value="NZ_CP037940.1"/>
</dbReference>
<accession>A0A4P6YSF4</accession>
<dbReference type="OrthoDB" id="3193516at2"/>
<dbReference type="EMBL" id="CP037940">
    <property type="protein sequence ID" value="QBO35634.1"/>
    <property type="molecule type" value="Genomic_DNA"/>
</dbReference>
<name>A0A4P6YSF4_9LACO</name>
<organism evidence="1 2">
    <name type="scientific">Periweissella cryptocerci</name>
    <dbReference type="NCBI Taxonomy" id="2506420"/>
    <lineage>
        <taxon>Bacteria</taxon>
        <taxon>Bacillati</taxon>
        <taxon>Bacillota</taxon>
        <taxon>Bacilli</taxon>
        <taxon>Lactobacillales</taxon>
        <taxon>Lactobacillaceae</taxon>
        <taxon>Periweissella</taxon>
    </lineage>
</organism>
<gene>
    <name evidence="1" type="ORF">EQG49_03755</name>
</gene>
<keyword evidence="2" id="KW-1185">Reference proteome</keyword>
<evidence type="ECO:0000313" key="2">
    <source>
        <dbReference type="Proteomes" id="UP000292886"/>
    </source>
</evidence>
<dbReference type="KEGG" id="wei:EQG49_03755"/>